<dbReference type="PANTHER" id="PTHR43433">
    <property type="entry name" value="HYDROLASE, ALPHA/BETA FOLD FAMILY PROTEIN"/>
    <property type="match status" value="1"/>
</dbReference>
<dbReference type="Proteomes" id="UP000572635">
    <property type="component" value="Unassembled WGS sequence"/>
</dbReference>
<dbReference type="EMBL" id="JACHDB010000001">
    <property type="protein sequence ID" value="MBB5434174.1"/>
    <property type="molecule type" value="Genomic_DNA"/>
</dbReference>
<dbReference type="GO" id="GO:0004806">
    <property type="term" value="F:triacylglycerol lipase activity"/>
    <property type="evidence" value="ECO:0007669"/>
    <property type="project" value="TreeGrafter"/>
</dbReference>
<dbReference type="PANTHER" id="PTHR43433:SF5">
    <property type="entry name" value="AB HYDROLASE-1 DOMAIN-CONTAINING PROTEIN"/>
    <property type="match status" value="1"/>
</dbReference>
<dbReference type="Pfam" id="PF00561">
    <property type="entry name" value="Abhydrolase_1"/>
    <property type="match status" value="1"/>
</dbReference>
<sequence>MATIRTLDVPGARLHYEVRGDGPPLLLMGSPMGAADFAPLADALAGEYTVVTHDPRGIRGSSVDDPGQNSTPGLRADDAAALLDAVGADGADVFGSSGGAVTVLALAERHPDRVRTAVAHEPPLLELLSDAAEQRAATEDVIDTFHRDGVGAAWMKFMANAGFEVGEDAPGPPEGETSEQDLADAARFFGHELRGTTRYLPDTAALKAGPARVVVGIGAESGGLITYRTSTALAELLGAPPVEFPGDHGGFIGHPEEFARVLRKVLRG</sequence>
<dbReference type="AlphaFoldDB" id="A0A7W8QQ68"/>
<dbReference type="InterPro" id="IPR029058">
    <property type="entry name" value="AB_hydrolase_fold"/>
</dbReference>
<evidence type="ECO:0000313" key="2">
    <source>
        <dbReference type="EMBL" id="MBB5434174.1"/>
    </source>
</evidence>
<name>A0A7W8QQ68_9ACTN</name>
<dbReference type="InterPro" id="IPR000073">
    <property type="entry name" value="AB_hydrolase_1"/>
</dbReference>
<dbReference type="InterPro" id="IPR050471">
    <property type="entry name" value="AB_hydrolase"/>
</dbReference>
<feature type="domain" description="AB hydrolase-1" evidence="1">
    <location>
        <begin position="25"/>
        <end position="138"/>
    </location>
</feature>
<gene>
    <name evidence="2" type="ORF">HDA36_004258</name>
</gene>
<organism evidence="2 3">
    <name type="scientific">Nocardiopsis composta</name>
    <dbReference type="NCBI Taxonomy" id="157465"/>
    <lineage>
        <taxon>Bacteria</taxon>
        <taxon>Bacillati</taxon>
        <taxon>Actinomycetota</taxon>
        <taxon>Actinomycetes</taxon>
        <taxon>Streptosporangiales</taxon>
        <taxon>Nocardiopsidaceae</taxon>
        <taxon>Nocardiopsis</taxon>
    </lineage>
</organism>
<comment type="caution">
    <text evidence="2">The sequence shown here is derived from an EMBL/GenBank/DDBJ whole genome shotgun (WGS) entry which is preliminary data.</text>
</comment>
<dbReference type="GO" id="GO:0046503">
    <property type="term" value="P:glycerolipid catabolic process"/>
    <property type="evidence" value="ECO:0007669"/>
    <property type="project" value="TreeGrafter"/>
</dbReference>
<dbReference type="Gene3D" id="3.40.50.1820">
    <property type="entry name" value="alpha/beta hydrolase"/>
    <property type="match status" value="1"/>
</dbReference>
<accession>A0A7W8QQ68</accession>
<proteinExistence type="predicted"/>
<protein>
    <submittedName>
        <fullName evidence="2">Pimeloyl-ACP methyl ester carboxylesterase</fullName>
    </submittedName>
</protein>
<dbReference type="SUPFAM" id="SSF53474">
    <property type="entry name" value="alpha/beta-Hydrolases"/>
    <property type="match status" value="1"/>
</dbReference>
<evidence type="ECO:0000313" key="3">
    <source>
        <dbReference type="Proteomes" id="UP000572635"/>
    </source>
</evidence>
<dbReference type="RefSeq" id="WP_184394559.1">
    <property type="nucleotide sequence ID" value="NZ_BAAAJD010000021.1"/>
</dbReference>
<keyword evidence="3" id="KW-1185">Reference proteome</keyword>
<reference evidence="2 3" key="1">
    <citation type="submission" date="2020-08" db="EMBL/GenBank/DDBJ databases">
        <title>Sequencing the genomes of 1000 actinobacteria strains.</title>
        <authorList>
            <person name="Klenk H.-P."/>
        </authorList>
    </citation>
    <scope>NUCLEOTIDE SEQUENCE [LARGE SCALE GENOMIC DNA]</scope>
    <source>
        <strain evidence="2 3">DSM 44551</strain>
    </source>
</reference>
<evidence type="ECO:0000259" key="1">
    <source>
        <dbReference type="Pfam" id="PF00561"/>
    </source>
</evidence>